<dbReference type="InterPro" id="IPR011009">
    <property type="entry name" value="Kinase-like_dom_sf"/>
</dbReference>
<dbReference type="PANTHER" id="PTHR43671">
    <property type="entry name" value="SERINE/THREONINE-PROTEIN KINASE NEK"/>
    <property type="match status" value="1"/>
</dbReference>
<keyword evidence="3" id="KW-0418">Kinase</keyword>
<protein>
    <recommendedName>
        <fullName evidence="9">Protein kinase domain-containing protein</fullName>
    </recommendedName>
</protein>
<evidence type="ECO:0008006" key="9">
    <source>
        <dbReference type="Google" id="ProtNLM"/>
    </source>
</evidence>
<keyword evidence="2" id="KW-0547">Nucleotide-binding</keyword>
<reference evidence="7" key="1">
    <citation type="submission" date="2022-11" db="UniProtKB">
        <authorList>
            <consortium name="EnsemblMetazoa"/>
        </authorList>
    </citation>
    <scope>IDENTIFICATION</scope>
</reference>
<dbReference type="GeneID" id="110250394"/>
<accession>A0A913YT65</accession>
<keyword evidence="8" id="KW-1185">Reference proteome</keyword>
<dbReference type="SUPFAM" id="SSF56112">
    <property type="entry name" value="Protein kinase-like (PK-like)"/>
    <property type="match status" value="1"/>
</dbReference>
<dbReference type="Proteomes" id="UP000887567">
    <property type="component" value="Unplaced"/>
</dbReference>
<name>A0A913YT65_EXADI</name>
<dbReference type="GO" id="GO:0005524">
    <property type="term" value="F:ATP binding"/>
    <property type="evidence" value="ECO:0007669"/>
    <property type="project" value="UniProtKB-KW"/>
</dbReference>
<keyword evidence="1" id="KW-0808">Transferase</keyword>
<evidence type="ECO:0000259" key="5">
    <source>
        <dbReference type="PROSITE" id="PS50011"/>
    </source>
</evidence>
<evidence type="ECO:0000256" key="1">
    <source>
        <dbReference type="ARBA" id="ARBA00022679"/>
    </source>
</evidence>
<feature type="domain" description="SOCS box" evidence="6">
    <location>
        <begin position="14"/>
        <end position="75"/>
    </location>
</feature>
<dbReference type="InterPro" id="IPR050660">
    <property type="entry name" value="NEK_Ser/Thr_kinase"/>
</dbReference>
<sequence length="362" mass="40430">MARRTQPLTEINHQLRLDILNPTASPAPAPAEGNRRSSLSSLQEHARSMILHSVGLKNLSRITELPLPKAIVSSLANQLALEDFYVNRNDLNTDHMSHCVYPAKCLLDMSDVVIKVIPQVLACDELDASVDKWIKIKHPNLMNYFITFEKDGTRVLVFEYPPYAFPDIIRVLKNDKKQIPEFLMWKAFHELAAVLKHVHDDDVLYPSLKPERLAFTEDGVLKLENGILYAPTQQEMMGMDAAGIDDSGVTGVYTSPETLKGDELTVKNLVWIMGCLLYEMAALEPAYANVGTDMFGAMGKIMEGNKPSPVEGYSEDLNATISECLNTEPQTRPTLEDLQARSNAKMEALMEGYKGENITHLV</sequence>
<dbReference type="InterPro" id="IPR001496">
    <property type="entry name" value="SOCS_box"/>
</dbReference>
<feature type="domain" description="Protein kinase" evidence="5">
    <location>
        <begin position="86"/>
        <end position="349"/>
    </location>
</feature>
<dbReference type="EnsemblMetazoa" id="XM_028662583.1">
    <property type="protein sequence ID" value="XP_028518384.1"/>
    <property type="gene ID" value="LOC110250394"/>
</dbReference>
<keyword evidence="4" id="KW-0067">ATP-binding</keyword>
<organism evidence="7 8">
    <name type="scientific">Exaiptasia diaphana</name>
    <name type="common">Tropical sea anemone</name>
    <name type="synonym">Aiptasia pulchella</name>
    <dbReference type="NCBI Taxonomy" id="2652724"/>
    <lineage>
        <taxon>Eukaryota</taxon>
        <taxon>Metazoa</taxon>
        <taxon>Cnidaria</taxon>
        <taxon>Anthozoa</taxon>
        <taxon>Hexacorallia</taxon>
        <taxon>Actiniaria</taxon>
        <taxon>Aiptasiidae</taxon>
        <taxon>Exaiptasia</taxon>
    </lineage>
</organism>
<dbReference type="Gene3D" id="1.10.510.10">
    <property type="entry name" value="Transferase(Phosphotransferase) domain 1"/>
    <property type="match status" value="1"/>
</dbReference>
<dbReference type="OrthoDB" id="10252634at2759"/>
<dbReference type="Gene3D" id="3.30.200.20">
    <property type="entry name" value="Phosphorylase Kinase, domain 1"/>
    <property type="match status" value="1"/>
</dbReference>
<dbReference type="PROSITE" id="PS50225">
    <property type="entry name" value="SOCS"/>
    <property type="match status" value="1"/>
</dbReference>
<proteinExistence type="predicted"/>
<dbReference type="GO" id="GO:0004674">
    <property type="term" value="F:protein serine/threonine kinase activity"/>
    <property type="evidence" value="ECO:0007669"/>
    <property type="project" value="TreeGrafter"/>
</dbReference>
<dbReference type="KEGG" id="epa:110250394"/>
<dbReference type="RefSeq" id="XP_028518384.1">
    <property type="nucleotide sequence ID" value="XM_028662583.1"/>
</dbReference>
<dbReference type="PANTHER" id="PTHR43671:SF106">
    <property type="entry name" value="NIMA-LIKE KINASE"/>
    <property type="match status" value="1"/>
</dbReference>
<evidence type="ECO:0000256" key="2">
    <source>
        <dbReference type="ARBA" id="ARBA00022741"/>
    </source>
</evidence>
<evidence type="ECO:0000313" key="8">
    <source>
        <dbReference type="Proteomes" id="UP000887567"/>
    </source>
</evidence>
<evidence type="ECO:0000256" key="4">
    <source>
        <dbReference type="ARBA" id="ARBA00022840"/>
    </source>
</evidence>
<dbReference type="InterPro" id="IPR000719">
    <property type="entry name" value="Prot_kinase_dom"/>
</dbReference>
<dbReference type="AlphaFoldDB" id="A0A913YT65"/>
<evidence type="ECO:0000313" key="7">
    <source>
        <dbReference type="EnsemblMetazoa" id="XP_028518384.1"/>
    </source>
</evidence>
<dbReference type="SMART" id="SM00220">
    <property type="entry name" value="S_TKc"/>
    <property type="match status" value="1"/>
</dbReference>
<dbReference type="PROSITE" id="PS50011">
    <property type="entry name" value="PROTEIN_KINASE_DOM"/>
    <property type="match status" value="1"/>
</dbReference>
<dbReference type="Pfam" id="PF00069">
    <property type="entry name" value="Pkinase"/>
    <property type="match status" value="1"/>
</dbReference>
<evidence type="ECO:0000256" key="3">
    <source>
        <dbReference type="ARBA" id="ARBA00022777"/>
    </source>
</evidence>
<evidence type="ECO:0000259" key="6">
    <source>
        <dbReference type="PROSITE" id="PS50225"/>
    </source>
</evidence>
<dbReference type="OMA" id="PAKCLLD"/>